<sequence length="333" mass="35675">MKHNVVGNPVFARLVSIARHYLLLLLLFAGGLIAWHSESDRALAAEHQPQPSTPSPSCTGAYHKAFFGSIVVVNSGEVICSNITAFGGKIIIQGLVRGDVVAFGSDLIINGYVDGQVTTYGSNVTMQSDARVNGDIRLCGGHWFSGPQSQLHGSVLECTKSVGLLVISDLGPDIRFWSLLTWLVLSVLLTVLLPEHVMLVRTTATTKTRRSLVLGLLSVLLAPAVLAVLIALIVSIPLAIIIFVGLLTAWALGTVAIGWHIGAMLFHKFAPQHRYNTRLVQVVVGITVLTLAGSIPYIGWLVSLFSGLLGLGAVLLSRFGTRLYSQPKHPLPL</sequence>
<proteinExistence type="predicted"/>
<keyword evidence="1" id="KW-1133">Transmembrane helix</keyword>
<name>A0ABQ3UN77_9CHLR</name>
<feature type="domain" description="DUF8173" evidence="2">
    <location>
        <begin position="178"/>
        <end position="318"/>
    </location>
</feature>
<dbReference type="RefSeq" id="WP_201370815.1">
    <property type="nucleotide sequence ID" value="NZ_BNJG01000001.1"/>
</dbReference>
<feature type="transmembrane region" description="Helical" evidence="1">
    <location>
        <begin position="240"/>
        <end position="267"/>
    </location>
</feature>
<dbReference type="InterPro" id="IPR058486">
    <property type="entry name" value="DUF8173"/>
</dbReference>
<keyword evidence="4" id="KW-1185">Reference proteome</keyword>
<gene>
    <name evidence="3" type="ORF">KSB_25370</name>
</gene>
<dbReference type="EMBL" id="BNJG01000001">
    <property type="protein sequence ID" value="GHO54062.1"/>
    <property type="molecule type" value="Genomic_DNA"/>
</dbReference>
<feature type="transmembrane region" description="Helical" evidence="1">
    <location>
        <begin position="212"/>
        <end position="234"/>
    </location>
</feature>
<organism evidence="3 4">
    <name type="scientific">Ktedonobacter robiniae</name>
    <dbReference type="NCBI Taxonomy" id="2778365"/>
    <lineage>
        <taxon>Bacteria</taxon>
        <taxon>Bacillati</taxon>
        <taxon>Chloroflexota</taxon>
        <taxon>Ktedonobacteria</taxon>
        <taxon>Ktedonobacterales</taxon>
        <taxon>Ktedonobacteraceae</taxon>
        <taxon>Ktedonobacter</taxon>
    </lineage>
</organism>
<protein>
    <recommendedName>
        <fullName evidence="2">DUF8173 domain-containing protein</fullName>
    </recommendedName>
</protein>
<evidence type="ECO:0000313" key="4">
    <source>
        <dbReference type="Proteomes" id="UP000654345"/>
    </source>
</evidence>
<evidence type="ECO:0000313" key="3">
    <source>
        <dbReference type="EMBL" id="GHO54062.1"/>
    </source>
</evidence>
<feature type="transmembrane region" description="Helical" evidence="1">
    <location>
        <begin position="176"/>
        <end position="200"/>
    </location>
</feature>
<keyword evidence="1" id="KW-0472">Membrane</keyword>
<dbReference type="Proteomes" id="UP000654345">
    <property type="component" value="Unassembled WGS sequence"/>
</dbReference>
<comment type="caution">
    <text evidence="3">The sequence shown here is derived from an EMBL/GenBank/DDBJ whole genome shotgun (WGS) entry which is preliminary data.</text>
</comment>
<reference evidence="3 4" key="1">
    <citation type="journal article" date="2021" name="Int. J. Syst. Evol. Microbiol.">
        <title>Reticulibacter mediterranei gen. nov., sp. nov., within the new family Reticulibacteraceae fam. nov., and Ktedonospora formicarum gen. nov., sp. nov., Ktedonobacter robiniae sp. nov., Dictyobacter formicarum sp. nov. and Dictyobacter arantiisoli sp. nov., belonging to the class Ktedonobacteria.</title>
        <authorList>
            <person name="Yabe S."/>
            <person name="Zheng Y."/>
            <person name="Wang C.M."/>
            <person name="Sakai Y."/>
            <person name="Abe K."/>
            <person name="Yokota A."/>
            <person name="Donadio S."/>
            <person name="Cavaletti L."/>
            <person name="Monciardini P."/>
        </authorList>
    </citation>
    <scope>NUCLEOTIDE SEQUENCE [LARGE SCALE GENOMIC DNA]</scope>
    <source>
        <strain evidence="3 4">SOSP1-30</strain>
    </source>
</reference>
<accession>A0ABQ3UN77</accession>
<dbReference type="Pfam" id="PF26514">
    <property type="entry name" value="DUF8173"/>
    <property type="match status" value="1"/>
</dbReference>
<keyword evidence="1" id="KW-0812">Transmembrane</keyword>
<evidence type="ECO:0000256" key="1">
    <source>
        <dbReference type="SAM" id="Phobius"/>
    </source>
</evidence>
<feature type="transmembrane region" description="Helical" evidence="1">
    <location>
        <begin position="279"/>
        <end position="298"/>
    </location>
</feature>
<evidence type="ECO:0000259" key="2">
    <source>
        <dbReference type="Pfam" id="PF26514"/>
    </source>
</evidence>